<comment type="caution">
    <text evidence="3">The sequence shown here is derived from an EMBL/GenBank/DDBJ whole genome shotgun (WGS) entry which is preliminary data.</text>
</comment>
<accession>A0A9W9HD24</accession>
<dbReference type="Proteomes" id="UP001149079">
    <property type="component" value="Unassembled WGS sequence"/>
</dbReference>
<dbReference type="Pfam" id="PF24494">
    <property type="entry name" value="DUF7587"/>
    <property type="match status" value="1"/>
</dbReference>
<dbReference type="PANTHER" id="PTHR40781">
    <property type="match status" value="1"/>
</dbReference>
<reference evidence="3" key="2">
    <citation type="journal article" date="2023" name="IMA Fungus">
        <title>Comparative genomic study of the Penicillium genus elucidates a diverse pangenome and 15 lateral gene transfer events.</title>
        <authorList>
            <person name="Petersen C."/>
            <person name="Sorensen T."/>
            <person name="Nielsen M.R."/>
            <person name="Sondergaard T.E."/>
            <person name="Sorensen J.L."/>
            <person name="Fitzpatrick D.A."/>
            <person name="Frisvad J.C."/>
            <person name="Nielsen K.L."/>
        </authorList>
    </citation>
    <scope>NUCLEOTIDE SEQUENCE</scope>
    <source>
        <strain evidence="3">IBT 22155</strain>
    </source>
</reference>
<organism evidence="3 4">
    <name type="scientific">Penicillium bovifimosum</name>
    <dbReference type="NCBI Taxonomy" id="126998"/>
    <lineage>
        <taxon>Eukaryota</taxon>
        <taxon>Fungi</taxon>
        <taxon>Dikarya</taxon>
        <taxon>Ascomycota</taxon>
        <taxon>Pezizomycotina</taxon>
        <taxon>Eurotiomycetes</taxon>
        <taxon>Eurotiomycetidae</taxon>
        <taxon>Eurotiales</taxon>
        <taxon>Aspergillaceae</taxon>
        <taxon>Penicillium</taxon>
    </lineage>
</organism>
<sequence>MEECCLPDYKIPEFLYRVHYDSAYTQETKKWLLAGDTGDHWRTRTIDEFEEAADCHLSNWHEPSIFISAFDHKARATDWMARHWWRCKVNAKVFEIDTTAIGHKYIYRAKSLARQLDMNTEGLDHNDLYYEYLVLHRIPKSAFRRCWNVTFIDSDKSYGYRVANDPKTLGTEVIRYERIPAKDKKVPGDKGKKPEEKKVVENERVGGHWVSPKPSEAS</sequence>
<reference evidence="3" key="1">
    <citation type="submission" date="2022-11" db="EMBL/GenBank/DDBJ databases">
        <authorList>
            <person name="Petersen C."/>
        </authorList>
    </citation>
    <scope>NUCLEOTIDE SEQUENCE</scope>
    <source>
        <strain evidence="3">IBT 22155</strain>
    </source>
</reference>
<feature type="compositionally biased region" description="Basic and acidic residues" evidence="1">
    <location>
        <begin position="180"/>
        <end position="206"/>
    </location>
</feature>
<dbReference type="AlphaFoldDB" id="A0A9W9HD24"/>
<dbReference type="RefSeq" id="XP_056524932.1">
    <property type="nucleotide sequence ID" value="XM_056662819.1"/>
</dbReference>
<protein>
    <recommendedName>
        <fullName evidence="2">DUF7587 domain-containing protein</fullName>
    </recommendedName>
</protein>
<dbReference type="OrthoDB" id="88561at2759"/>
<dbReference type="InterPro" id="IPR056009">
    <property type="entry name" value="DUF7587"/>
</dbReference>
<dbReference type="PANTHER" id="PTHR40781:SF1">
    <property type="match status" value="1"/>
</dbReference>
<evidence type="ECO:0000313" key="4">
    <source>
        <dbReference type="Proteomes" id="UP001149079"/>
    </source>
</evidence>
<gene>
    <name evidence="3" type="ORF">N7515_002075</name>
</gene>
<name>A0A9W9HD24_9EURO</name>
<evidence type="ECO:0000256" key="1">
    <source>
        <dbReference type="SAM" id="MobiDB-lite"/>
    </source>
</evidence>
<keyword evidence="4" id="KW-1185">Reference proteome</keyword>
<proteinExistence type="predicted"/>
<feature type="domain" description="DUF7587" evidence="2">
    <location>
        <begin position="11"/>
        <end position="142"/>
    </location>
</feature>
<dbReference type="GeneID" id="81401989"/>
<feature type="region of interest" description="Disordered" evidence="1">
    <location>
        <begin position="180"/>
        <end position="218"/>
    </location>
</feature>
<evidence type="ECO:0000313" key="3">
    <source>
        <dbReference type="EMBL" id="KAJ5143288.1"/>
    </source>
</evidence>
<dbReference type="EMBL" id="JAPQKL010000002">
    <property type="protein sequence ID" value="KAJ5143288.1"/>
    <property type="molecule type" value="Genomic_DNA"/>
</dbReference>
<evidence type="ECO:0000259" key="2">
    <source>
        <dbReference type="Pfam" id="PF24494"/>
    </source>
</evidence>